<dbReference type="PROSITE" id="PS50977">
    <property type="entry name" value="HTH_TETR_2"/>
    <property type="match status" value="1"/>
</dbReference>
<dbReference type="SUPFAM" id="SSF46689">
    <property type="entry name" value="Homeodomain-like"/>
    <property type="match status" value="1"/>
</dbReference>
<feature type="DNA-binding region" description="H-T-H motif" evidence="4">
    <location>
        <begin position="68"/>
        <end position="87"/>
    </location>
</feature>
<feature type="domain" description="HTH tetR-type" evidence="5">
    <location>
        <begin position="45"/>
        <end position="105"/>
    </location>
</feature>
<name>A0A5A9Z576_9RHOB</name>
<comment type="caution">
    <text evidence="6">The sequence shown here is derived from an EMBL/GenBank/DDBJ whole genome shotgun (WGS) entry which is preliminary data.</text>
</comment>
<accession>A0A5A9Z576</accession>
<dbReference type="Pfam" id="PF00440">
    <property type="entry name" value="TetR_N"/>
    <property type="match status" value="1"/>
</dbReference>
<dbReference type="Proteomes" id="UP000325291">
    <property type="component" value="Unassembled WGS sequence"/>
</dbReference>
<keyword evidence="1" id="KW-0805">Transcription regulation</keyword>
<dbReference type="PANTHER" id="PTHR30055:SF234">
    <property type="entry name" value="HTH-TYPE TRANSCRIPTIONAL REGULATOR BETI"/>
    <property type="match status" value="1"/>
</dbReference>
<dbReference type="Gene3D" id="1.10.357.10">
    <property type="entry name" value="Tetracycline Repressor, domain 2"/>
    <property type="match status" value="1"/>
</dbReference>
<sequence>MGSFTILETPPTLSDKVSMESNDAPKLIDILDARADQARHRPKRQRTRLNLLAATAHELEENGYEALTIDGIVRRAGLARGTFYLYFANRAEAAIAVRRSFTATLRKFRPRGGGRYSPRVAIHRMNRFYVAFYARNARLLAGKESLFHDRPDLARSRDAINHRWALILLRDIRRRDHESWLLEVDEAKATLALRFIILMADEALRMVYIDPPPGIAGLAQTEEDVTDVLTTLWYQCLYVKEGHNKDK</sequence>
<dbReference type="InterPro" id="IPR001647">
    <property type="entry name" value="HTH_TetR"/>
</dbReference>
<dbReference type="InterPro" id="IPR036271">
    <property type="entry name" value="Tet_transcr_reg_TetR-rel_C_sf"/>
</dbReference>
<dbReference type="PANTHER" id="PTHR30055">
    <property type="entry name" value="HTH-TYPE TRANSCRIPTIONAL REGULATOR RUTR"/>
    <property type="match status" value="1"/>
</dbReference>
<evidence type="ECO:0000259" key="5">
    <source>
        <dbReference type="PROSITE" id="PS50977"/>
    </source>
</evidence>
<evidence type="ECO:0000256" key="1">
    <source>
        <dbReference type="ARBA" id="ARBA00023015"/>
    </source>
</evidence>
<proteinExistence type="predicted"/>
<keyword evidence="7" id="KW-1185">Reference proteome</keyword>
<dbReference type="Gene3D" id="1.10.10.60">
    <property type="entry name" value="Homeodomain-like"/>
    <property type="match status" value="1"/>
</dbReference>
<dbReference type="PRINTS" id="PR00455">
    <property type="entry name" value="HTHTETR"/>
</dbReference>
<protein>
    <submittedName>
        <fullName evidence="6">TetR/AcrR family transcriptional regulator</fullName>
    </submittedName>
</protein>
<evidence type="ECO:0000313" key="6">
    <source>
        <dbReference type="EMBL" id="KAA0912343.1"/>
    </source>
</evidence>
<reference evidence="6 7" key="1">
    <citation type="submission" date="2019-07" db="EMBL/GenBank/DDBJ databases">
        <title>Aquicoccus porphyridii gen. nov., sp. nov., isolated from a small marine red alga, Porphyridium marinum.</title>
        <authorList>
            <person name="Liu L."/>
        </authorList>
    </citation>
    <scope>NUCLEOTIDE SEQUENCE [LARGE SCALE GENOMIC DNA]</scope>
    <source>
        <strain evidence="6 7">L1 8-17</strain>
    </source>
</reference>
<dbReference type="GO" id="GO:0003700">
    <property type="term" value="F:DNA-binding transcription factor activity"/>
    <property type="evidence" value="ECO:0007669"/>
    <property type="project" value="TreeGrafter"/>
</dbReference>
<organism evidence="6 7">
    <name type="scientific">Aquicoccus porphyridii</name>
    <dbReference type="NCBI Taxonomy" id="1852029"/>
    <lineage>
        <taxon>Bacteria</taxon>
        <taxon>Pseudomonadati</taxon>
        <taxon>Pseudomonadota</taxon>
        <taxon>Alphaproteobacteria</taxon>
        <taxon>Rhodobacterales</taxon>
        <taxon>Paracoccaceae</taxon>
        <taxon>Aquicoccus</taxon>
    </lineage>
</organism>
<dbReference type="SUPFAM" id="SSF48498">
    <property type="entry name" value="Tetracyclin repressor-like, C-terminal domain"/>
    <property type="match status" value="1"/>
</dbReference>
<keyword evidence="2 4" id="KW-0238">DNA-binding</keyword>
<dbReference type="InterPro" id="IPR050109">
    <property type="entry name" value="HTH-type_TetR-like_transc_reg"/>
</dbReference>
<evidence type="ECO:0000313" key="7">
    <source>
        <dbReference type="Proteomes" id="UP000325291"/>
    </source>
</evidence>
<dbReference type="GO" id="GO:0000976">
    <property type="term" value="F:transcription cis-regulatory region binding"/>
    <property type="evidence" value="ECO:0007669"/>
    <property type="project" value="TreeGrafter"/>
</dbReference>
<dbReference type="InterPro" id="IPR009057">
    <property type="entry name" value="Homeodomain-like_sf"/>
</dbReference>
<dbReference type="AlphaFoldDB" id="A0A5A9Z576"/>
<evidence type="ECO:0000256" key="4">
    <source>
        <dbReference type="PROSITE-ProRule" id="PRU00335"/>
    </source>
</evidence>
<evidence type="ECO:0000256" key="3">
    <source>
        <dbReference type="ARBA" id="ARBA00023163"/>
    </source>
</evidence>
<evidence type="ECO:0000256" key="2">
    <source>
        <dbReference type="ARBA" id="ARBA00023125"/>
    </source>
</evidence>
<dbReference type="EMBL" id="VINQ01000014">
    <property type="protein sequence ID" value="KAA0912343.1"/>
    <property type="molecule type" value="Genomic_DNA"/>
</dbReference>
<gene>
    <name evidence="6" type="ORF">FLO80_16130</name>
</gene>
<keyword evidence="3" id="KW-0804">Transcription</keyword>